<dbReference type="GO" id="GO:0030246">
    <property type="term" value="F:carbohydrate binding"/>
    <property type="evidence" value="ECO:0007669"/>
    <property type="project" value="UniProtKB-KW"/>
</dbReference>
<comment type="caution">
    <text evidence="3">The sequence shown here is derived from an EMBL/GenBank/DDBJ whole genome shotgun (WGS) entry which is preliminary data.</text>
</comment>
<dbReference type="SMART" id="SM00706">
    <property type="entry name" value="TECPR"/>
    <property type="match status" value="4"/>
</dbReference>
<dbReference type="AlphaFoldDB" id="A0A401PV76"/>
<dbReference type="Pfam" id="PF19193">
    <property type="entry name" value="Tectonin"/>
    <property type="match status" value="1"/>
</dbReference>
<dbReference type="Proteomes" id="UP000288216">
    <property type="component" value="Unassembled WGS sequence"/>
</dbReference>
<accession>A0A401PV76</accession>
<proteinExistence type="inferred from homology"/>
<evidence type="ECO:0000313" key="3">
    <source>
        <dbReference type="EMBL" id="GCB77041.1"/>
    </source>
</evidence>
<comment type="similarity">
    <text evidence="2">Belongs to the tectonin family.</text>
</comment>
<name>A0A401PV76_SCYTO</name>
<dbReference type="OMA" id="VWGVNTH"/>
<gene>
    <name evidence="3" type="ORF">scyTo_0021060</name>
</gene>
<organism evidence="3 4">
    <name type="scientific">Scyliorhinus torazame</name>
    <name type="common">Cloudy catshark</name>
    <name type="synonym">Catulus torazame</name>
    <dbReference type="NCBI Taxonomy" id="75743"/>
    <lineage>
        <taxon>Eukaryota</taxon>
        <taxon>Metazoa</taxon>
        <taxon>Chordata</taxon>
        <taxon>Craniata</taxon>
        <taxon>Vertebrata</taxon>
        <taxon>Chondrichthyes</taxon>
        <taxon>Elasmobranchii</taxon>
        <taxon>Galeomorphii</taxon>
        <taxon>Galeoidea</taxon>
        <taxon>Carcharhiniformes</taxon>
        <taxon>Scyliorhinidae</taxon>
        <taxon>Scyliorhinus</taxon>
    </lineage>
</organism>
<evidence type="ECO:0000256" key="2">
    <source>
        <dbReference type="ARBA" id="ARBA00038331"/>
    </source>
</evidence>
<dbReference type="EMBL" id="BFAA01018009">
    <property type="protein sequence ID" value="GCB77041.1"/>
    <property type="molecule type" value="Genomic_DNA"/>
</dbReference>
<keyword evidence="1" id="KW-0430">Lectin</keyword>
<dbReference type="InterPro" id="IPR051513">
    <property type="entry name" value="Tectonin_beta-prop"/>
</dbReference>
<evidence type="ECO:0000256" key="1">
    <source>
        <dbReference type="ARBA" id="ARBA00022734"/>
    </source>
</evidence>
<dbReference type="InterPro" id="IPR006624">
    <property type="entry name" value="Beta-propeller_rpt_TECPR"/>
</dbReference>
<evidence type="ECO:0000313" key="4">
    <source>
        <dbReference type="Proteomes" id="UP000288216"/>
    </source>
</evidence>
<dbReference type="OrthoDB" id="166585at2759"/>
<sequence length="247" mass="27264">TAHALATRCTDIAGTMKQIDAGIGMVFGVNYTGSVYTRLRDSWIRIPGTLKHVTVGPAGVWGVDHKRKIFRMTSGTLNPIFNGELIQLDAGGERILAGVDQFGSTFCINSQDLAAVTDNRSATFNSIGSRMRYYSCGPLGCWGVTLARDVYYRLNVKPSSCIGTSWTRVFGKFQNIEVGSDGRVFGISVTQQLYMRKGISLDRPTGWGWTKIQIGNLRFNHASWDLGHLWLVRTDGKIVKCSSEEID</sequence>
<protein>
    <submittedName>
        <fullName evidence="3">Uncharacterized protein</fullName>
    </submittedName>
</protein>
<keyword evidence="4" id="KW-1185">Reference proteome</keyword>
<feature type="non-terminal residue" evidence="3">
    <location>
        <position position="1"/>
    </location>
</feature>
<dbReference type="PANTHER" id="PTHR23250:SF3">
    <property type="entry name" value="FISH-EGG LECTIN-LIKE ISOFORM X1-RELATED"/>
    <property type="match status" value="1"/>
</dbReference>
<dbReference type="PANTHER" id="PTHR23250">
    <property type="entry name" value="DYSFERLIN-RELATED"/>
    <property type="match status" value="1"/>
</dbReference>
<reference evidence="3 4" key="1">
    <citation type="journal article" date="2018" name="Nat. Ecol. Evol.">
        <title>Shark genomes provide insights into elasmobranch evolution and the origin of vertebrates.</title>
        <authorList>
            <person name="Hara Y"/>
            <person name="Yamaguchi K"/>
            <person name="Onimaru K"/>
            <person name="Kadota M"/>
            <person name="Koyanagi M"/>
            <person name="Keeley SD"/>
            <person name="Tatsumi K"/>
            <person name="Tanaka K"/>
            <person name="Motone F"/>
            <person name="Kageyama Y"/>
            <person name="Nozu R"/>
            <person name="Adachi N"/>
            <person name="Nishimura O"/>
            <person name="Nakagawa R"/>
            <person name="Tanegashima C"/>
            <person name="Kiyatake I"/>
            <person name="Matsumoto R"/>
            <person name="Murakumo K"/>
            <person name="Nishida K"/>
            <person name="Terakita A"/>
            <person name="Kuratani S"/>
            <person name="Sato K"/>
            <person name="Hyodo S Kuraku.S."/>
        </authorList>
    </citation>
    <scope>NUCLEOTIDE SEQUENCE [LARGE SCALE GENOMIC DNA]</scope>
</reference>